<gene>
    <name evidence="2" type="ORF">BHYA_0039g00310</name>
</gene>
<organism evidence="2 3">
    <name type="scientific">Botrytis hyacinthi</name>
    <dbReference type="NCBI Taxonomy" id="278943"/>
    <lineage>
        <taxon>Eukaryota</taxon>
        <taxon>Fungi</taxon>
        <taxon>Dikarya</taxon>
        <taxon>Ascomycota</taxon>
        <taxon>Pezizomycotina</taxon>
        <taxon>Leotiomycetes</taxon>
        <taxon>Helotiales</taxon>
        <taxon>Sclerotiniaceae</taxon>
        <taxon>Botrytis</taxon>
    </lineage>
</organism>
<keyword evidence="3" id="KW-1185">Reference proteome</keyword>
<dbReference type="EMBL" id="PQXK01000039">
    <property type="protein sequence ID" value="TGO40290.1"/>
    <property type="molecule type" value="Genomic_DNA"/>
</dbReference>
<comment type="caution">
    <text evidence="2">The sequence shown here is derived from an EMBL/GenBank/DDBJ whole genome shotgun (WGS) entry which is preliminary data.</text>
</comment>
<reference evidence="2 3" key="1">
    <citation type="submission" date="2017-12" db="EMBL/GenBank/DDBJ databases">
        <title>Comparative genomics of Botrytis spp.</title>
        <authorList>
            <person name="Valero-Jimenez C.A."/>
            <person name="Tapia P."/>
            <person name="Veloso J."/>
            <person name="Silva-Moreno E."/>
            <person name="Staats M."/>
            <person name="Valdes J.H."/>
            <person name="Van Kan J.A.L."/>
        </authorList>
    </citation>
    <scope>NUCLEOTIDE SEQUENCE [LARGE SCALE GENOMIC DNA]</scope>
    <source>
        <strain evidence="2 3">Bh0001</strain>
    </source>
</reference>
<evidence type="ECO:0000313" key="2">
    <source>
        <dbReference type="EMBL" id="TGO40290.1"/>
    </source>
</evidence>
<evidence type="ECO:0000313" key="3">
    <source>
        <dbReference type="Proteomes" id="UP000297814"/>
    </source>
</evidence>
<accession>A0A4Z1GYZ8</accession>
<sequence length="76" mass="8688">MCQSRQERRALEGLGGDQQKIRQGIKETQNTKPVGNDEAENKLKVDQPTRAEKEMFFRGSRIREKGDLDEAKTDVP</sequence>
<feature type="region of interest" description="Disordered" evidence="1">
    <location>
        <begin position="1"/>
        <end position="41"/>
    </location>
</feature>
<dbReference type="AlphaFoldDB" id="A0A4Z1GYZ8"/>
<proteinExistence type="predicted"/>
<name>A0A4Z1GYZ8_9HELO</name>
<dbReference type="Proteomes" id="UP000297814">
    <property type="component" value="Unassembled WGS sequence"/>
</dbReference>
<protein>
    <submittedName>
        <fullName evidence="2">Uncharacterized protein</fullName>
    </submittedName>
</protein>
<evidence type="ECO:0000256" key="1">
    <source>
        <dbReference type="SAM" id="MobiDB-lite"/>
    </source>
</evidence>
<feature type="compositionally biased region" description="Basic and acidic residues" evidence="1">
    <location>
        <begin position="1"/>
        <end position="11"/>
    </location>
</feature>